<evidence type="ECO:0000256" key="1">
    <source>
        <dbReference type="ARBA" id="ARBA00007169"/>
    </source>
</evidence>
<dbReference type="AlphaFoldDB" id="A0A917XM96"/>
<protein>
    <submittedName>
        <fullName evidence="4">Thioesterase</fullName>
    </submittedName>
</protein>
<dbReference type="PANTHER" id="PTHR11487:SF0">
    <property type="entry name" value="S-ACYL FATTY ACID SYNTHASE THIOESTERASE, MEDIUM CHAIN"/>
    <property type="match status" value="1"/>
</dbReference>
<reference evidence="4" key="1">
    <citation type="journal article" date="2014" name="Int. J. Syst. Evol. Microbiol.">
        <title>Complete genome sequence of Corynebacterium casei LMG S-19264T (=DSM 44701T), isolated from a smear-ripened cheese.</title>
        <authorList>
            <consortium name="US DOE Joint Genome Institute (JGI-PGF)"/>
            <person name="Walter F."/>
            <person name="Albersmeier A."/>
            <person name="Kalinowski J."/>
            <person name="Ruckert C."/>
        </authorList>
    </citation>
    <scope>NUCLEOTIDE SEQUENCE</scope>
    <source>
        <strain evidence="4">CGMCC 4.7110</strain>
    </source>
</reference>
<evidence type="ECO:0000313" key="5">
    <source>
        <dbReference type="Proteomes" id="UP000653411"/>
    </source>
</evidence>
<gene>
    <name evidence="4" type="ORF">GCM10011578_085090</name>
</gene>
<evidence type="ECO:0000256" key="2">
    <source>
        <dbReference type="SAM" id="MobiDB-lite"/>
    </source>
</evidence>
<keyword evidence="5" id="KW-1185">Reference proteome</keyword>
<dbReference type="Proteomes" id="UP000653411">
    <property type="component" value="Unassembled WGS sequence"/>
</dbReference>
<dbReference type="InterPro" id="IPR001031">
    <property type="entry name" value="Thioesterase"/>
</dbReference>
<reference evidence="4" key="2">
    <citation type="submission" date="2020-09" db="EMBL/GenBank/DDBJ databases">
        <authorList>
            <person name="Sun Q."/>
            <person name="Zhou Y."/>
        </authorList>
    </citation>
    <scope>NUCLEOTIDE SEQUENCE</scope>
    <source>
        <strain evidence="4">CGMCC 4.7110</strain>
    </source>
</reference>
<dbReference type="EMBL" id="BMML01000029">
    <property type="protein sequence ID" value="GGN39022.1"/>
    <property type="molecule type" value="Genomic_DNA"/>
</dbReference>
<feature type="domain" description="Thioesterase" evidence="3">
    <location>
        <begin position="57"/>
        <end position="275"/>
    </location>
</feature>
<comment type="caution">
    <text evidence="4">The sequence shown here is derived from an EMBL/GenBank/DDBJ whole genome shotgun (WGS) entry which is preliminary data.</text>
</comment>
<feature type="compositionally biased region" description="Polar residues" evidence="2">
    <location>
        <begin position="1"/>
        <end position="11"/>
    </location>
</feature>
<sequence>MVGVSETSSQGRDCPSKPSPYAPGTPPEGITHDMVTPTEQGNAWIRRFHPRPDSDVRLVSLPHAGGSASFYYPLSAGMPVSVDTLTLQYPGRQERRTEPCLTSIVALADKIVPELLPWTDRPLLFFGHSMGATVGFEVARRLERDHGVVLAGLFVSARRAPSAKRDEKVHQRDDAGLIDEMRSLSGTDSRLLDEPEILRMALPAIRADYEAAETYRYEPGPKLSCPITCVLGNDDPKVTLDEAKMWADHTEGPFEFKVFEGGHFYLTNHQADIIGLLAKHAESAARG</sequence>
<evidence type="ECO:0000259" key="3">
    <source>
        <dbReference type="Pfam" id="PF00975"/>
    </source>
</evidence>
<organism evidence="4 5">
    <name type="scientific">Streptomyces fuscichromogenes</name>
    <dbReference type="NCBI Taxonomy" id="1324013"/>
    <lineage>
        <taxon>Bacteria</taxon>
        <taxon>Bacillati</taxon>
        <taxon>Actinomycetota</taxon>
        <taxon>Actinomycetes</taxon>
        <taxon>Kitasatosporales</taxon>
        <taxon>Streptomycetaceae</taxon>
        <taxon>Streptomyces</taxon>
    </lineage>
</organism>
<dbReference type="GO" id="GO:0008610">
    <property type="term" value="P:lipid biosynthetic process"/>
    <property type="evidence" value="ECO:0007669"/>
    <property type="project" value="TreeGrafter"/>
</dbReference>
<dbReference type="InterPro" id="IPR012223">
    <property type="entry name" value="TEII"/>
</dbReference>
<proteinExistence type="inferred from homology"/>
<feature type="region of interest" description="Disordered" evidence="2">
    <location>
        <begin position="1"/>
        <end position="35"/>
    </location>
</feature>
<feature type="compositionally biased region" description="Pro residues" evidence="2">
    <location>
        <begin position="17"/>
        <end position="26"/>
    </location>
</feature>
<dbReference type="Gene3D" id="3.40.50.1820">
    <property type="entry name" value="alpha/beta hydrolase"/>
    <property type="match status" value="1"/>
</dbReference>
<evidence type="ECO:0000313" key="4">
    <source>
        <dbReference type="EMBL" id="GGN39022.1"/>
    </source>
</evidence>
<dbReference type="Pfam" id="PF00975">
    <property type="entry name" value="Thioesterase"/>
    <property type="match status" value="1"/>
</dbReference>
<accession>A0A917XM96</accession>
<dbReference type="InterPro" id="IPR029058">
    <property type="entry name" value="AB_hydrolase_fold"/>
</dbReference>
<comment type="similarity">
    <text evidence="1">Belongs to the thioesterase family.</text>
</comment>
<name>A0A917XM96_9ACTN</name>
<dbReference type="PANTHER" id="PTHR11487">
    <property type="entry name" value="THIOESTERASE"/>
    <property type="match status" value="1"/>
</dbReference>
<dbReference type="SUPFAM" id="SSF53474">
    <property type="entry name" value="alpha/beta-Hydrolases"/>
    <property type="match status" value="1"/>
</dbReference>